<keyword evidence="2" id="KW-0812">Transmembrane</keyword>
<feature type="compositionally biased region" description="Low complexity" evidence="1">
    <location>
        <begin position="105"/>
        <end position="120"/>
    </location>
</feature>
<name>A0AA35S1E5_GEOBA</name>
<feature type="region of interest" description="Disordered" evidence="1">
    <location>
        <begin position="429"/>
        <end position="527"/>
    </location>
</feature>
<evidence type="ECO:0000313" key="4">
    <source>
        <dbReference type="EMBL" id="CAI8020282.1"/>
    </source>
</evidence>
<dbReference type="SUPFAM" id="SSF56112">
    <property type="entry name" value="Protein kinase-like (PK-like)"/>
    <property type="match status" value="1"/>
</dbReference>
<keyword evidence="5" id="KW-1185">Reference proteome</keyword>
<evidence type="ECO:0000259" key="3">
    <source>
        <dbReference type="PROSITE" id="PS51082"/>
    </source>
</evidence>
<comment type="caution">
    <text evidence="4">The sequence shown here is derived from an EMBL/GenBank/DDBJ whole genome shotgun (WGS) entry which is preliminary data.</text>
</comment>
<dbReference type="Proteomes" id="UP001174909">
    <property type="component" value="Unassembled WGS sequence"/>
</dbReference>
<feature type="compositionally biased region" description="Pro residues" evidence="1">
    <location>
        <begin position="475"/>
        <end position="486"/>
    </location>
</feature>
<feature type="compositionally biased region" description="Low complexity" evidence="1">
    <location>
        <begin position="458"/>
        <end position="474"/>
    </location>
</feature>
<dbReference type="PROSITE" id="PS51082">
    <property type="entry name" value="WH2"/>
    <property type="match status" value="1"/>
</dbReference>
<dbReference type="Gene3D" id="1.10.510.10">
    <property type="entry name" value="Transferase(Phosphotransferase) domain 1"/>
    <property type="match status" value="1"/>
</dbReference>
<dbReference type="EMBL" id="CASHTH010001815">
    <property type="protein sequence ID" value="CAI8020282.1"/>
    <property type="molecule type" value="Genomic_DNA"/>
</dbReference>
<evidence type="ECO:0000256" key="1">
    <source>
        <dbReference type="SAM" id="MobiDB-lite"/>
    </source>
</evidence>
<dbReference type="AlphaFoldDB" id="A0AA35S1E5"/>
<evidence type="ECO:0000256" key="2">
    <source>
        <dbReference type="SAM" id="Phobius"/>
    </source>
</evidence>
<feature type="compositionally biased region" description="Basic and acidic residues" evidence="1">
    <location>
        <begin position="429"/>
        <end position="440"/>
    </location>
</feature>
<dbReference type="InterPro" id="IPR003124">
    <property type="entry name" value="WH2_dom"/>
</dbReference>
<dbReference type="GO" id="GO:0003779">
    <property type="term" value="F:actin binding"/>
    <property type="evidence" value="ECO:0007669"/>
    <property type="project" value="InterPro"/>
</dbReference>
<sequence length="527" mass="59793">MASSADKYVRENYWVVAVVGVIFVLISVTILVSCVLCWFVRPSKLHITYSYYISILLYFTQSYHRRRKRRRNGVYYVNLRANLEDSLQYGSIELQKSLNDASTSASTSFNTSSSPSVTSSGKPKKREVGVAESWTNERKRREVSEREAANLACQYYLRNTKSYTLTNPLPDLGSRVAKYWFLVSARGQGSSQRSQRILTLQPVSKHCPIRLQRENVTLLNELLVTLKHPFLHSLEHVDYLPEHSSVVMVMTFFPQGSLKDLIYKRQPTLEWSEKYSIRRRGLPPATVALYGRQILEALRILYRKGFPPLGNLQSGNVFIDGSVCRLSGYENTVLGYRSRHHRLVRDHSDSMDSIMFGHLLFEMMCGYELTTLSPSNSDMTNVNSEAQIELLNLPFFKSVKLPEMDNWDSSQIQLSAEMKGLLRGVRKGRSEFARDREKSASQRRSFSKQDNYYPVTPAPQSSSTPGTSSQSTQRPSPPTSHPPPPSSSSQHAPSPSSTEERGVLLTQIRRGSKLKKAVTNDRSAPRI</sequence>
<keyword evidence="2" id="KW-0472">Membrane</keyword>
<dbReference type="InterPro" id="IPR011009">
    <property type="entry name" value="Kinase-like_dom_sf"/>
</dbReference>
<dbReference type="PROSITE" id="PS51257">
    <property type="entry name" value="PROKAR_LIPOPROTEIN"/>
    <property type="match status" value="1"/>
</dbReference>
<keyword evidence="2" id="KW-1133">Transmembrane helix</keyword>
<dbReference type="Pfam" id="PF02205">
    <property type="entry name" value="WH2"/>
    <property type="match status" value="1"/>
</dbReference>
<reference evidence="4" key="1">
    <citation type="submission" date="2023-03" db="EMBL/GenBank/DDBJ databases">
        <authorList>
            <person name="Steffen K."/>
            <person name="Cardenas P."/>
        </authorList>
    </citation>
    <scope>NUCLEOTIDE SEQUENCE</scope>
</reference>
<feature type="transmembrane region" description="Helical" evidence="2">
    <location>
        <begin position="47"/>
        <end position="63"/>
    </location>
</feature>
<feature type="region of interest" description="Disordered" evidence="1">
    <location>
        <begin position="105"/>
        <end position="136"/>
    </location>
</feature>
<evidence type="ECO:0000313" key="5">
    <source>
        <dbReference type="Proteomes" id="UP001174909"/>
    </source>
</evidence>
<protein>
    <submittedName>
        <fullName evidence="4">Slowpoke-binding protein</fullName>
    </submittedName>
</protein>
<feature type="compositionally biased region" description="Low complexity" evidence="1">
    <location>
        <begin position="487"/>
        <end position="497"/>
    </location>
</feature>
<feature type="domain" description="WH2" evidence="3">
    <location>
        <begin position="500"/>
        <end position="517"/>
    </location>
</feature>
<gene>
    <name evidence="4" type="ORF">GBAR_LOCUS12137</name>
</gene>
<accession>A0AA35S1E5</accession>
<organism evidence="4 5">
    <name type="scientific">Geodia barretti</name>
    <name type="common">Barrett's horny sponge</name>
    <dbReference type="NCBI Taxonomy" id="519541"/>
    <lineage>
        <taxon>Eukaryota</taxon>
        <taxon>Metazoa</taxon>
        <taxon>Porifera</taxon>
        <taxon>Demospongiae</taxon>
        <taxon>Heteroscleromorpha</taxon>
        <taxon>Tetractinellida</taxon>
        <taxon>Astrophorina</taxon>
        <taxon>Geodiidae</taxon>
        <taxon>Geodia</taxon>
    </lineage>
</organism>
<proteinExistence type="predicted"/>
<feature type="transmembrane region" description="Helical" evidence="2">
    <location>
        <begin position="12"/>
        <end position="41"/>
    </location>
</feature>